<dbReference type="InterPro" id="IPR013520">
    <property type="entry name" value="Ribonucl_H"/>
</dbReference>
<dbReference type="GO" id="GO:0003887">
    <property type="term" value="F:DNA-directed DNA polymerase activity"/>
    <property type="evidence" value="ECO:0007669"/>
    <property type="project" value="UniProtKB-EC"/>
</dbReference>
<sequence length="461" mass="52003">MNPDIAPEPLIFVDLETTGANFANDRIIEIGFVEVDQQGSREWSSLVNPGTPVSEFIAGLTGITSAMVSTAPRFEQLAPLVLEKLQGRLFIAHNARFDYTFLKREFKRLGIDFRAPNLCTVKLSRKLFPEHHRHSLDALLERHAITVGDRHRALADAQVLRDLWQCWHELLPAATISNAIEVIVGRPDLPAQLDPALIDDLPEAPGAYAMYGQHGNVLLIKRSTNIRQQVFAHFAPGKRETALVRDTWRIAWREAAGELGARLRELELSAATRKPLDDLCSWQLIQHGEGDFRPQLVNSRDVDFSLANDLFGLYMNRREAIHALRKLSEAHRLCHSQIGLGAGKPGEACIGFKQKTCRGVCVGKEAVSLHSVRLMMALAKFKLSEWPFAGPVALIERDEFGMREDYHLISFWRHLGTVHDEAALHDLLEIRSEIRFDPDIYRIINKFLKAGKVRVLPLPRP</sequence>
<dbReference type="CDD" id="cd06127">
    <property type="entry name" value="DEDDh"/>
    <property type="match status" value="1"/>
</dbReference>
<evidence type="ECO:0000256" key="2">
    <source>
        <dbReference type="ARBA" id="ARBA00025483"/>
    </source>
</evidence>
<dbReference type="InterPro" id="IPR006054">
    <property type="entry name" value="DnaQ"/>
</dbReference>
<dbReference type="GO" id="GO:0003677">
    <property type="term" value="F:DNA binding"/>
    <property type="evidence" value="ECO:0007669"/>
    <property type="project" value="InterPro"/>
</dbReference>
<dbReference type="EC" id="2.7.7.7" evidence="1"/>
<comment type="catalytic activity">
    <reaction evidence="4">
        <text>DNA(n) + a 2'-deoxyribonucleoside 5'-triphosphate = DNA(n+1) + diphosphate</text>
        <dbReference type="Rhea" id="RHEA:22508"/>
        <dbReference type="Rhea" id="RHEA-COMP:17339"/>
        <dbReference type="Rhea" id="RHEA-COMP:17340"/>
        <dbReference type="ChEBI" id="CHEBI:33019"/>
        <dbReference type="ChEBI" id="CHEBI:61560"/>
        <dbReference type="ChEBI" id="CHEBI:173112"/>
        <dbReference type="EC" id="2.7.7.7"/>
    </reaction>
</comment>
<dbReference type="InterPro" id="IPR012337">
    <property type="entry name" value="RNaseH-like_sf"/>
</dbReference>
<dbReference type="GO" id="GO:0005829">
    <property type="term" value="C:cytosol"/>
    <property type="evidence" value="ECO:0007669"/>
    <property type="project" value="TreeGrafter"/>
</dbReference>
<protein>
    <recommendedName>
        <fullName evidence="1">DNA-directed DNA polymerase</fullName>
        <ecNumber evidence="1">2.7.7.7</ecNumber>
    </recommendedName>
</protein>
<evidence type="ECO:0000256" key="1">
    <source>
        <dbReference type="ARBA" id="ARBA00012417"/>
    </source>
</evidence>
<dbReference type="Gene3D" id="3.30.420.10">
    <property type="entry name" value="Ribonuclease H-like superfamily/Ribonuclease H"/>
    <property type="match status" value="1"/>
</dbReference>
<evidence type="ECO:0000313" key="6">
    <source>
        <dbReference type="EMBL" id="MBK7422634.1"/>
    </source>
</evidence>
<comment type="subunit">
    <text evidence="3">DNA polymerase III contains a core (composed of alpha, epsilon and theta chains) that associates with a tau subunit. This core dimerizes to form the POLIII' complex. PolIII' associates with the gamma complex (composed of gamma, delta, delta', psi and chi chains) and with the beta chain to form the complete DNA polymerase III complex.</text>
</comment>
<comment type="caution">
    <text evidence="6">The sequence shown here is derived from an EMBL/GenBank/DDBJ whole genome shotgun (WGS) entry which is preliminary data.</text>
</comment>
<organism evidence="6 7">
    <name type="scientific">Candidatus Propionivibrio dominans</name>
    <dbReference type="NCBI Taxonomy" id="2954373"/>
    <lineage>
        <taxon>Bacteria</taxon>
        <taxon>Pseudomonadati</taxon>
        <taxon>Pseudomonadota</taxon>
        <taxon>Betaproteobacteria</taxon>
        <taxon>Rhodocyclales</taxon>
        <taxon>Rhodocyclaceae</taxon>
        <taxon>Propionivibrio</taxon>
    </lineage>
</organism>
<evidence type="ECO:0000259" key="5">
    <source>
        <dbReference type="SMART" id="SM00479"/>
    </source>
</evidence>
<dbReference type="PANTHER" id="PTHR30231:SF37">
    <property type="entry name" value="EXODEOXYRIBONUCLEASE 10"/>
    <property type="match status" value="1"/>
</dbReference>
<evidence type="ECO:0000256" key="3">
    <source>
        <dbReference type="ARBA" id="ARBA00026073"/>
    </source>
</evidence>
<reference evidence="6" key="1">
    <citation type="submission" date="2020-10" db="EMBL/GenBank/DDBJ databases">
        <title>Connecting structure to function with the recovery of over 1000 high-quality activated sludge metagenome-assembled genomes encoding full-length rRNA genes using long-read sequencing.</title>
        <authorList>
            <person name="Singleton C.M."/>
            <person name="Petriglieri F."/>
            <person name="Kristensen J.M."/>
            <person name="Kirkegaard R.H."/>
            <person name="Michaelsen T.Y."/>
            <person name="Andersen M.H."/>
            <person name="Karst S.M."/>
            <person name="Dueholm M.S."/>
            <person name="Nielsen P.H."/>
            <person name="Albertsen M."/>
        </authorList>
    </citation>
    <scope>NUCLEOTIDE SEQUENCE</scope>
    <source>
        <strain evidence="6">EsbW_18-Q3-R4-48_MAXAC.044</strain>
    </source>
</reference>
<dbReference type="EMBL" id="JADJNC010000008">
    <property type="protein sequence ID" value="MBK7422634.1"/>
    <property type="molecule type" value="Genomic_DNA"/>
</dbReference>
<dbReference type="SMART" id="SM00479">
    <property type="entry name" value="EXOIII"/>
    <property type="match status" value="1"/>
</dbReference>
<dbReference type="AlphaFoldDB" id="A0A9D7F5U1"/>
<dbReference type="Proteomes" id="UP000886602">
    <property type="component" value="Unassembled WGS sequence"/>
</dbReference>
<dbReference type="Gene3D" id="3.40.1440.10">
    <property type="entry name" value="GIY-YIG endonuclease"/>
    <property type="match status" value="1"/>
</dbReference>
<evidence type="ECO:0000313" key="7">
    <source>
        <dbReference type="Proteomes" id="UP000886602"/>
    </source>
</evidence>
<feature type="domain" description="Exonuclease" evidence="5">
    <location>
        <begin position="9"/>
        <end position="173"/>
    </location>
</feature>
<dbReference type="SUPFAM" id="SSF53098">
    <property type="entry name" value="Ribonuclease H-like"/>
    <property type="match status" value="1"/>
</dbReference>
<gene>
    <name evidence="6" type="ORF">IPJ48_05805</name>
</gene>
<name>A0A9D7F5U1_9RHOO</name>
<evidence type="ECO:0000256" key="4">
    <source>
        <dbReference type="ARBA" id="ARBA00049244"/>
    </source>
</evidence>
<dbReference type="InterPro" id="IPR036397">
    <property type="entry name" value="RNaseH_sf"/>
</dbReference>
<dbReference type="GO" id="GO:0008408">
    <property type="term" value="F:3'-5' exonuclease activity"/>
    <property type="evidence" value="ECO:0007669"/>
    <property type="project" value="TreeGrafter"/>
</dbReference>
<dbReference type="FunFam" id="3.30.420.10:FF:000045">
    <property type="entry name" value="3'-5' exonuclease DinG"/>
    <property type="match status" value="1"/>
</dbReference>
<proteinExistence type="predicted"/>
<comment type="function">
    <text evidence="2">DNA polymerase III is a complex, multichain enzyme responsible for most of the replicative synthesis in bacteria. The epsilon subunit contain the editing function and is a proofreading 3'-5' exonuclease.</text>
</comment>
<dbReference type="NCBIfam" id="TIGR00573">
    <property type="entry name" value="dnaq"/>
    <property type="match status" value="1"/>
</dbReference>
<accession>A0A9D7F5U1</accession>
<dbReference type="PANTHER" id="PTHR30231">
    <property type="entry name" value="DNA POLYMERASE III SUBUNIT EPSILON"/>
    <property type="match status" value="1"/>
</dbReference>
<dbReference type="Pfam" id="PF00929">
    <property type="entry name" value="RNase_T"/>
    <property type="match status" value="1"/>
</dbReference>
<dbReference type="InterPro" id="IPR035901">
    <property type="entry name" value="GIY-YIG_endonuc_sf"/>
</dbReference>
<dbReference type="GO" id="GO:0045004">
    <property type="term" value="P:DNA replication proofreading"/>
    <property type="evidence" value="ECO:0007669"/>
    <property type="project" value="TreeGrafter"/>
</dbReference>